<name>A0A939QCR5_9MICO</name>
<comment type="caution">
    <text evidence="2">The sequence shown here is derived from an EMBL/GenBank/DDBJ whole genome shotgun (WGS) entry which is preliminary data.</text>
</comment>
<dbReference type="AlphaFoldDB" id="A0A939QCR5"/>
<reference evidence="2" key="1">
    <citation type="submission" date="2021-03" db="EMBL/GenBank/DDBJ databases">
        <title>Leucobacter chromiisoli sp. nov., isolated from chromium-containing soil of chemical plant.</title>
        <authorList>
            <person name="Xu Z."/>
        </authorList>
    </citation>
    <scope>NUCLEOTIDE SEQUENCE</scope>
    <source>
        <strain evidence="2">K 70/01</strain>
    </source>
</reference>
<keyword evidence="3" id="KW-1185">Reference proteome</keyword>
<keyword evidence="1" id="KW-0812">Transmembrane</keyword>
<keyword evidence="1" id="KW-1133">Transmembrane helix</keyword>
<feature type="transmembrane region" description="Helical" evidence="1">
    <location>
        <begin position="21"/>
        <end position="43"/>
    </location>
</feature>
<dbReference type="Proteomes" id="UP000668403">
    <property type="component" value="Unassembled WGS sequence"/>
</dbReference>
<evidence type="ECO:0000313" key="2">
    <source>
        <dbReference type="EMBL" id="MBO2989401.1"/>
    </source>
</evidence>
<dbReference type="EMBL" id="JAGFBF010000003">
    <property type="protein sequence ID" value="MBO2989401.1"/>
    <property type="molecule type" value="Genomic_DNA"/>
</dbReference>
<organism evidence="2 3">
    <name type="scientific">Leucobacter tardus</name>
    <dbReference type="NCBI Taxonomy" id="501483"/>
    <lineage>
        <taxon>Bacteria</taxon>
        <taxon>Bacillati</taxon>
        <taxon>Actinomycetota</taxon>
        <taxon>Actinomycetes</taxon>
        <taxon>Micrococcales</taxon>
        <taxon>Microbacteriaceae</taxon>
        <taxon>Leucobacter</taxon>
    </lineage>
</organism>
<keyword evidence="1" id="KW-0472">Membrane</keyword>
<evidence type="ECO:0000256" key="1">
    <source>
        <dbReference type="SAM" id="Phobius"/>
    </source>
</evidence>
<accession>A0A939QCR5</accession>
<feature type="transmembrane region" description="Helical" evidence="1">
    <location>
        <begin position="49"/>
        <end position="71"/>
    </location>
</feature>
<gene>
    <name evidence="2" type="ORF">J4H85_05250</name>
</gene>
<protein>
    <submittedName>
        <fullName evidence="2">Uncharacterized protein</fullName>
    </submittedName>
</protein>
<proteinExistence type="predicted"/>
<dbReference type="RefSeq" id="WP_208237592.1">
    <property type="nucleotide sequence ID" value="NZ_BAAAQU010000001.1"/>
</dbReference>
<evidence type="ECO:0000313" key="3">
    <source>
        <dbReference type="Proteomes" id="UP000668403"/>
    </source>
</evidence>
<sequence length="77" mass="8129">MAKQNEALFEESSQGAVGVSTAIGFIVSMVLMLGGFVLMSYAFTADPAAGLWEFVGGLAAVFVGFMIPFSYRIKPGK</sequence>